<protein>
    <submittedName>
        <fullName evidence="2">Uncharacterized protein</fullName>
    </submittedName>
</protein>
<evidence type="ECO:0000313" key="2">
    <source>
        <dbReference type="EMBL" id="POR38492.1"/>
    </source>
</evidence>
<gene>
    <name evidence="2" type="ORF">TPAR_01315</name>
</gene>
<dbReference type="EMBL" id="PKSG01000133">
    <property type="protein sequence ID" value="POR38492.1"/>
    <property type="molecule type" value="Genomic_DNA"/>
</dbReference>
<evidence type="ECO:0000313" key="3">
    <source>
        <dbReference type="Proteomes" id="UP000237481"/>
    </source>
</evidence>
<accession>A0A2S4L7R6</accession>
<organism evidence="2 3">
    <name type="scientific">Tolypocladium paradoxum</name>
    <dbReference type="NCBI Taxonomy" id="94208"/>
    <lineage>
        <taxon>Eukaryota</taxon>
        <taxon>Fungi</taxon>
        <taxon>Dikarya</taxon>
        <taxon>Ascomycota</taxon>
        <taxon>Pezizomycotina</taxon>
        <taxon>Sordariomycetes</taxon>
        <taxon>Hypocreomycetidae</taxon>
        <taxon>Hypocreales</taxon>
        <taxon>Ophiocordycipitaceae</taxon>
        <taxon>Tolypocladium</taxon>
    </lineage>
</organism>
<keyword evidence="3" id="KW-1185">Reference proteome</keyword>
<feature type="chain" id="PRO_5015558973" evidence="1">
    <location>
        <begin position="18"/>
        <end position="189"/>
    </location>
</feature>
<evidence type="ECO:0000256" key="1">
    <source>
        <dbReference type="SAM" id="SignalP"/>
    </source>
</evidence>
<proteinExistence type="predicted"/>
<dbReference type="OrthoDB" id="4509278at2759"/>
<dbReference type="Proteomes" id="UP000237481">
    <property type="component" value="Unassembled WGS sequence"/>
</dbReference>
<reference evidence="2 3" key="1">
    <citation type="submission" date="2018-01" db="EMBL/GenBank/DDBJ databases">
        <title>Harnessing the power of phylogenomics to disentangle the directionality and signatures of interkingdom host jumping in the parasitic fungal genus Tolypocladium.</title>
        <authorList>
            <person name="Quandt C.A."/>
            <person name="Patterson W."/>
            <person name="Spatafora J.W."/>
        </authorList>
    </citation>
    <scope>NUCLEOTIDE SEQUENCE [LARGE SCALE GENOMIC DNA]</scope>
    <source>
        <strain evidence="2 3">NRBC 100945</strain>
    </source>
</reference>
<dbReference type="AlphaFoldDB" id="A0A2S4L7R6"/>
<comment type="caution">
    <text evidence="2">The sequence shown here is derived from an EMBL/GenBank/DDBJ whole genome shotgun (WGS) entry which is preliminary data.</text>
</comment>
<keyword evidence="1" id="KW-0732">Signal</keyword>
<feature type="signal peptide" evidence="1">
    <location>
        <begin position="1"/>
        <end position="17"/>
    </location>
</feature>
<sequence length="189" mass="20085">MKFSALSIGLFASGALAAPSKVDPRGEAQTAHLTFRAAEGPETYALAVKADGSTVETANNGAAAGHDGLVIGLVDAPDYLASDFCKLETPGEVTISTRLAADNVTTQLVLQPPQPVLRVRCQGMCVPTLCAFPCLLPRLVPRVEGDLDESLLTSCSRVLQERPARGALLQRRLHRQPLPLVEYWAPVGD</sequence>
<name>A0A2S4L7R6_9HYPO</name>